<protein>
    <recommendedName>
        <fullName evidence="3">SCP domain-containing protein</fullName>
    </recommendedName>
</protein>
<comment type="caution">
    <text evidence="4">The sequence shown here is derived from an EMBL/GenBank/DDBJ whole genome shotgun (WGS) entry which is preliminary data.</text>
</comment>
<dbReference type="Gene3D" id="3.40.33.10">
    <property type="entry name" value="CAP"/>
    <property type="match status" value="1"/>
</dbReference>
<dbReference type="AlphaFoldDB" id="A0A9Q0BQL2"/>
<accession>A0A9Q0BQL2</accession>
<dbReference type="EMBL" id="JAMKOV010000005">
    <property type="protein sequence ID" value="KAI8040174.1"/>
    <property type="molecule type" value="Genomic_DNA"/>
</dbReference>
<dbReference type="CDD" id="cd05380">
    <property type="entry name" value="CAP_euk"/>
    <property type="match status" value="1"/>
</dbReference>
<proteinExistence type="predicted"/>
<dbReference type="GO" id="GO:0005576">
    <property type="term" value="C:extracellular region"/>
    <property type="evidence" value="ECO:0007669"/>
    <property type="project" value="UniProtKB-SubCell"/>
</dbReference>
<keyword evidence="2" id="KW-0964">Secreted</keyword>
<keyword evidence="5" id="KW-1185">Reference proteome</keyword>
<dbReference type="SUPFAM" id="SSF55797">
    <property type="entry name" value="PR-1-like"/>
    <property type="match status" value="1"/>
</dbReference>
<evidence type="ECO:0000313" key="5">
    <source>
        <dbReference type="Proteomes" id="UP001059596"/>
    </source>
</evidence>
<dbReference type="InterPro" id="IPR014044">
    <property type="entry name" value="CAP_dom"/>
</dbReference>
<dbReference type="Proteomes" id="UP001059596">
    <property type="component" value="Unassembled WGS sequence"/>
</dbReference>
<dbReference type="PANTHER" id="PTHR10334">
    <property type="entry name" value="CYSTEINE-RICH SECRETORY PROTEIN-RELATED"/>
    <property type="match status" value="1"/>
</dbReference>
<sequence>MQSHRKFNPQKWSTNCGNKPTLLSVTKSMQLYILSMHNSLRSIAAAGTTSIPRSGRMLKLSWDTALEKVASLLVMECALHHGRHCLSTEDFDAPGVNTAYRKFKRRQEPFKIIRSQINAWYDENKYLEHQSLQTASFKSEKETGHFLNMMVNPSSDLGCAVALTQKNGYYQQWLVCLYSCSPKQAEPIWEFRGHPGSLCIGGVDPRHSSLCDISEPVENCRLLGFKEGRSAIAPGKELASVIRSHMASHP</sequence>
<comment type="subcellular location">
    <subcellularLocation>
        <location evidence="1">Secreted</location>
    </subcellularLocation>
</comment>
<dbReference type="InterPro" id="IPR035940">
    <property type="entry name" value="CAP_sf"/>
</dbReference>
<name>A0A9Q0BQL2_9MUSC</name>
<evidence type="ECO:0000256" key="2">
    <source>
        <dbReference type="ARBA" id="ARBA00022525"/>
    </source>
</evidence>
<feature type="domain" description="SCP" evidence="3">
    <location>
        <begin position="28"/>
        <end position="179"/>
    </location>
</feature>
<gene>
    <name evidence="4" type="ORF">M5D96_007604</name>
</gene>
<organism evidence="4 5">
    <name type="scientific">Drosophila gunungcola</name>
    <name type="common">fruit fly</name>
    <dbReference type="NCBI Taxonomy" id="103775"/>
    <lineage>
        <taxon>Eukaryota</taxon>
        <taxon>Metazoa</taxon>
        <taxon>Ecdysozoa</taxon>
        <taxon>Arthropoda</taxon>
        <taxon>Hexapoda</taxon>
        <taxon>Insecta</taxon>
        <taxon>Pterygota</taxon>
        <taxon>Neoptera</taxon>
        <taxon>Endopterygota</taxon>
        <taxon>Diptera</taxon>
        <taxon>Brachycera</taxon>
        <taxon>Muscomorpha</taxon>
        <taxon>Ephydroidea</taxon>
        <taxon>Drosophilidae</taxon>
        <taxon>Drosophila</taxon>
        <taxon>Sophophora</taxon>
    </lineage>
</organism>
<evidence type="ECO:0000259" key="3">
    <source>
        <dbReference type="SMART" id="SM00198"/>
    </source>
</evidence>
<dbReference type="Pfam" id="PF00188">
    <property type="entry name" value="CAP"/>
    <property type="match status" value="1"/>
</dbReference>
<evidence type="ECO:0000313" key="4">
    <source>
        <dbReference type="EMBL" id="KAI8040174.1"/>
    </source>
</evidence>
<dbReference type="InterPro" id="IPR001283">
    <property type="entry name" value="CRISP-related"/>
</dbReference>
<evidence type="ECO:0000256" key="1">
    <source>
        <dbReference type="ARBA" id="ARBA00004613"/>
    </source>
</evidence>
<dbReference type="SMART" id="SM00198">
    <property type="entry name" value="SCP"/>
    <property type="match status" value="1"/>
</dbReference>
<reference evidence="4" key="1">
    <citation type="journal article" date="2023" name="Genome Biol. Evol.">
        <title>Long-read-based Genome Assembly of Drosophila gunungcola Reveals Fewer Chemosensory Genes in Flower-breeding Species.</title>
        <authorList>
            <person name="Negi A."/>
            <person name="Liao B.Y."/>
            <person name="Yeh S.D."/>
        </authorList>
    </citation>
    <scope>NUCLEOTIDE SEQUENCE</scope>
    <source>
        <strain evidence="4">Sukarami</strain>
    </source>
</reference>